<dbReference type="EMBL" id="CM042885">
    <property type="protein sequence ID" value="KAI4366225.1"/>
    <property type="molecule type" value="Genomic_DNA"/>
</dbReference>
<sequence length="414" mass="45423">MAEAEEITGRMKSRRLCVRMKVLPKGRGSSCRGGGEGGSEKVMSEDPILAEGVLWGKRSETVEQQGELQEEVGSFKNTKLPLCPGDEEKPQQCLVCLKKFLSLKSLYGHMRLHPDREWRGVQPPTKEVKKERVIDYPQAVISGWLITGKRGRSAESVGSGLNSASMTTDGLSMPEPTEGKHVVYPTLMSNKEPTSARLNLPNDDNFLPRGDKETGSCSRTKVEIEIPPEQKPKDEPRVKAKKVSGMTSCTGLEDQKPKRAKKRKATEIDRTKPSHHAKRAAGERSGGASAMNYKCITCQKSFPTFWALGGHRSSCNKTRQSSTAQPKEANRAGNSSRDPQAAKANKPGTCSQNPRLDLSLSLPLFLSPDTTPSSSMIEDDNTCCNPTTGFQGDMNIPASEEDADDNERKMIKFL</sequence>
<keyword evidence="2" id="KW-1185">Reference proteome</keyword>
<dbReference type="Proteomes" id="UP001057402">
    <property type="component" value="Chromosome 6"/>
</dbReference>
<evidence type="ECO:0000313" key="1">
    <source>
        <dbReference type="EMBL" id="KAI4366225.1"/>
    </source>
</evidence>
<gene>
    <name evidence="1" type="ORF">MLD38_022128</name>
</gene>
<reference evidence="2" key="1">
    <citation type="journal article" date="2023" name="Front. Plant Sci.">
        <title>Chromosomal-level genome assembly of Melastoma candidum provides insights into trichome evolution.</title>
        <authorList>
            <person name="Zhong Y."/>
            <person name="Wu W."/>
            <person name="Sun C."/>
            <person name="Zou P."/>
            <person name="Liu Y."/>
            <person name="Dai S."/>
            <person name="Zhou R."/>
        </authorList>
    </citation>
    <scope>NUCLEOTIDE SEQUENCE [LARGE SCALE GENOMIC DNA]</scope>
</reference>
<proteinExistence type="predicted"/>
<evidence type="ECO:0000313" key="2">
    <source>
        <dbReference type="Proteomes" id="UP001057402"/>
    </source>
</evidence>
<protein>
    <submittedName>
        <fullName evidence="1">Uncharacterized protein</fullName>
    </submittedName>
</protein>
<name>A0ACB9QIF9_9MYRT</name>
<organism evidence="1 2">
    <name type="scientific">Melastoma candidum</name>
    <dbReference type="NCBI Taxonomy" id="119954"/>
    <lineage>
        <taxon>Eukaryota</taxon>
        <taxon>Viridiplantae</taxon>
        <taxon>Streptophyta</taxon>
        <taxon>Embryophyta</taxon>
        <taxon>Tracheophyta</taxon>
        <taxon>Spermatophyta</taxon>
        <taxon>Magnoliopsida</taxon>
        <taxon>eudicotyledons</taxon>
        <taxon>Gunneridae</taxon>
        <taxon>Pentapetalae</taxon>
        <taxon>rosids</taxon>
        <taxon>malvids</taxon>
        <taxon>Myrtales</taxon>
        <taxon>Melastomataceae</taxon>
        <taxon>Melastomatoideae</taxon>
        <taxon>Melastomateae</taxon>
        <taxon>Melastoma</taxon>
    </lineage>
</organism>
<comment type="caution">
    <text evidence="1">The sequence shown here is derived from an EMBL/GenBank/DDBJ whole genome shotgun (WGS) entry which is preliminary data.</text>
</comment>
<accession>A0ACB9QIF9</accession>